<name>C5AW77_METEA</name>
<evidence type="ECO:0000313" key="2">
    <source>
        <dbReference type="EMBL" id="ACS42940.1"/>
    </source>
</evidence>
<protein>
    <submittedName>
        <fullName evidence="2">Uncharacterized protein</fullName>
    </submittedName>
</protein>
<dbReference type="KEGG" id="mea:Mex_1p5342"/>
<gene>
    <name evidence="2" type="ordered locus">MexAM1_META1p5342</name>
</gene>
<feature type="region of interest" description="Disordered" evidence="1">
    <location>
        <begin position="32"/>
        <end position="51"/>
    </location>
</feature>
<dbReference type="AlphaFoldDB" id="C5AW77"/>
<keyword evidence="3" id="KW-1185">Reference proteome</keyword>
<evidence type="ECO:0000256" key="1">
    <source>
        <dbReference type="SAM" id="MobiDB-lite"/>
    </source>
</evidence>
<sequence>MFFPELAPSALPPQAAEWRKAVGALRPNSSPWRYLGTLPERTPTRPAPTSLNAFGAGAVGVDRATGLRSPSRARHVACRLV</sequence>
<evidence type="ECO:0000313" key="3">
    <source>
        <dbReference type="Proteomes" id="UP000009081"/>
    </source>
</evidence>
<dbReference type="Proteomes" id="UP000009081">
    <property type="component" value="Chromosome"/>
</dbReference>
<dbReference type="HOGENOM" id="CLU_2569852_0_0_5"/>
<dbReference type="STRING" id="272630.MexAM1_META1p5342"/>
<dbReference type="EMBL" id="CP001510">
    <property type="protein sequence ID" value="ACS42940.1"/>
    <property type="molecule type" value="Genomic_DNA"/>
</dbReference>
<reference evidence="2 3" key="1">
    <citation type="journal article" date="2009" name="PLoS ONE">
        <title>Methylobacterium genome sequences: a reference blueprint to investigate microbial metabolism of C1 compounds from natural and industrial sources.</title>
        <authorList>
            <person name="Vuilleumier S."/>
            <person name="Chistoserdova L."/>
            <person name="Lee M.-C."/>
            <person name="Bringel F."/>
            <person name="Lajus A."/>
            <person name="Zhou Y."/>
            <person name="Gourion B."/>
            <person name="Barbe V."/>
            <person name="Chang J."/>
            <person name="Cruveiller S."/>
            <person name="Dossat C."/>
            <person name="Gillett W."/>
            <person name="Gruffaz C."/>
            <person name="Haugen E."/>
            <person name="Hourcade E."/>
            <person name="Levy R."/>
            <person name="Mangenot S."/>
            <person name="Muller E."/>
            <person name="Nadalig T."/>
            <person name="Pagni M."/>
            <person name="Penny C."/>
            <person name="Peyraud R."/>
            <person name="Robinson D.G."/>
            <person name="Roche D."/>
            <person name="Rouy Z."/>
            <person name="Saenampechek C."/>
            <person name="Salvignol G."/>
            <person name="Vallenet D."/>
            <person name="Wu Z."/>
            <person name="Marx C.J."/>
            <person name="Vorholt J.A."/>
            <person name="Olson M.V."/>
            <person name="Kaul R."/>
            <person name="Weissenbach J."/>
            <person name="Medigue C."/>
            <person name="Lidstrom M.E."/>
        </authorList>
    </citation>
    <scope>NUCLEOTIDE SEQUENCE [LARGE SCALE GENOMIC DNA]</scope>
    <source>
        <strain evidence="3">ATCC 14718 / DSM 1338 / JCM 2805 / NCIMB 9133 / AM1</strain>
    </source>
</reference>
<proteinExistence type="predicted"/>
<accession>C5AW77</accession>
<organism evidence="2 3">
    <name type="scientific">Methylorubrum extorquens (strain ATCC 14718 / DSM 1338 / JCM 2805 / NCIMB 9133 / AM1)</name>
    <name type="common">Methylobacterium extorquens</name>
    <dbReference type="NCBI Taxonomy" id="272630"/>
    <lineage>
        <taxon>Bacteria</taxon>
        <taxon>Pseudomonadati</taxon>
        <taxon>Pseudomonadota</taxon>
        <taxon>Alphaproteobacteria</taxon>
        <taxon>Hyphomicrobiales</taxon>
        <taxon>Methylobacteriaceae</taxon>
        <taxon>Methylorubrum</taxon>
    </lineage>
</organism>